<dbReference type="InterPro" id="IPR009057">
    <property type="entry name" value="Homeodomain-like_sf"/>
</dbReference>
<dbReference type="InterPro" id="IPR001647">
    <property type="entry name" value="HTH_TetR"/>
</dbReference>
<dbReference type="InterPro" id="IPR036271">
    <property type="entry name" value="Tet_transcr_reg_TetR-rel_C_sf"/>
</dbReference>
<dbReference type="PROSITE" id="PS50977">
    <property type="entry name" value="HTH_TETR_2"/>
    <property type="match status" value="1"/>
</dbReference>
<evidence type="ECO:0000313" key="7">
    <source>
        <dbReference type="EMBL" id="RXR24935.1"/>
    </source>
</evidence>
<evidence type="ECO:0000256" key="3">
    <source>
        <dbReference type="ARBA" id="ARBA00023163"/>
    </source>
</evidence>
<dbReference type="PANTHER" id="PTHR30055">
    <property type="entry name" value="HTH-TYPE TRANSCRIPTIONAL REGULATOR RUTR"/>
    <property type="match status" value="1"/>
</dbReference>
<proteinExistence type="predicted"/>
<dbReference type="Proteomes" id="UP000290958">
    <property type="component" value="Unassembled WGS sequence"/>
</dbReference>
<protein>
    <submittedName>
        <fullName evidence="7">TetR/AcrR family transcriptional regulator</fullName>
    </submittedName>
</protein>
<keyword evidence="8" id="KW-1185">Reference proteome</keyword>
<dbReference type="Gene3D" id="1.10.357.10">
    <property type="entry name" value="Tetracycline Repressor, domain 2"/>
    <property type="match status" value="1"/>
</dbReference>
<keyword evidence="2 4" id="KW-0238">DNA-binding</keyword>
<comment type="caution">
    <text evidence="7">The sequence shown here is derived from an EMBL/GenBank/DDBJ whole genome shotgun (WGS) entry which is preliminary data.</text>
</comment>
<dbReference type="GO" id="GO:0003700">
    <property type="term" value="F:DNA-binding transcription factor activity"/>
    <property type="evidence" value="ECO:0007669"/>
    <property type="project" value="TreeGrafter"/>
</dbReference>
<evidence type="ECO:0000256" key="2">
    <source>
        <dbReference type="ARBA" id="ARBA00023125"/>
    </source>
</evidence>
<evidence type="ECO:0000313" key="8">
    <source>
        <dbReference type="Proteomes" id="UP000290958"/>
    </source>
</evidence>
<feature type="DNA-binding region" description="H-T-H motif" evidence="4">
    <location>
        <begin position="39"/>
        <end position="58"/>
    </location>
</feature>
<accession>A0A4Q1KDT7</accession>
<dbReference type="AlphaFoldDB" id="A0A4Q1KDT7"/>
<dbReference type="GO" id="GO:0000976">
    <property type="term" value="F:transcription cis-regulatory region binding"/>
    <property type="evidence" value="ECO:0007669"/>
    <property type="project" value="TreeGrafter"/>
</dbReference>
<dbReference type="InterPro" id="IPR050109">
    <property type="entry name" value="HTH-type_TetR-like_transc_reg"/>
</dbReference>
<dbReference type="EMBL" id="SBKP01000026">
    <property type="protein sequence ID" value="RXR24935.1"/>
    <property type="molecule type" value="Genomic_DNA"/>
</dbReference>
<organism evidence="7 8">
    <name type="scientific">Sphingobium fluviale</name>
    <dbReference type="NCBI Taxonomy" id="2506423"/>
    <lineage>
        <taxon>Bacteria</taxon>
        <taxon>Pseudomonadati</taxon>
        <taxon>Pseudomonadota</taxon>
        <taxon>Alphaproteobacteria</taxon>
        <taxon>Sphingomonadales</taxon>
        <taxon>Sphingomonadaceae</taxon>
        <taxon>Sphingobium</taxon>
    </lineage>
</organism>
<evidence type="ECO:0000259" key="6">
    <source>
        <dbReference type="PROSITE" id="PS50977"/>
    </source>
</evidence>
<sequence length="234" mass="26651">MDWRLTVTRVRERNKAEKRERIRLAALKLFAEHGYDATTLRDVAHEAHVALGTLSLYAADKRDLTLLVFNEITLEIMEHAIDLVRAADQPLDERILAFFSPFYRDWASNPRLARIFLQVNYYSGGMHGEEYKRTRRAVARQVELLVEDAIRKGEINPGETTEMIAQNFFLIFSATARFWIGGDDPVADEGIAYLGRLIKLQIVGLKPRPISSRAIKAVSPARPRSQAKKARMDG</sequence>
<evidence type="ECO:0000256" key="4">
    <source>
        <dbReference type="PROSITE-ProRule" id="PRU00335"/>
    </source>
</evidence>
<reference evidence="8" key="1">
    <citation type="submission" date="2019-01" db="EMBL/GenBank/DDBJ databases">
        <title>Cytophagaceae bacterium strain CAR-16.</title>
        <authorList>
            <person name="Chen W.-M."/>
        </authorList>
    </citation>
    <scope>NUCLEOTIDE SEQUENCE [LARGE SCALE GENOMIC DNA]</scope>
    <source>
        <strain evidence="8">CHR27</strain>
    </source>
</reference>
<evidence type="ECO:0000256" key="1">
    <source>
        <dbReference type="ARBA" id="ARBA00023015"/>
    </source>
</evidence>
<dbReference type="PANTHER" id="PTHR30055:SF234">
    <property type="entry name" value="HTH-TYPE TRANSCRIPTIONAL REGULATOR BETI"/>
    <property type="match status" value="1"/>
</dbReference>
<feature type="region of interest" description="Disordered" evidence="5">
    <location>
        <begin position="215"/>
        <end position="234"/>
    </location>
</feature>
<dbReference type="Pfam" id="PF00440">
    <property type="entry name" value="TetR_N"/>
    <property type="match status" value="1"/>
</dbReference>
<feature type="domain" description="HTH tetR-type" evidence="6">
    <location>
        <begin position="16"/>
        <end position="76"/>
    </location>
</feature>
<gene>
    <name evidence="7" type="ORF">EQG66_14870</name>
</gene>
<dbReference type="SUPFAM" id="SSF48498">
    <property type="entry name" value="Tetracyclin repressor-like, C-terminal domain"/>
    <property type="match status" value="1"/>
</dbReference>
<keyword evidence="3" id="KW-0804">Transcription</keyword>
<name>A0A4Q1KDT7_9SPHN</name>
<keyword evidence="1" id="KW-0805">Transcription regulation</keyword>
<feature type="compositionally biased region" description="Basic residues" evidence="5">
    <location>
        <begin position="225"/>
        <end position="234"/>
    </location>
</feature>
<evidence type="ECO:0000256" key="5">
    <source>
        <dbReference type="SAM" id="MobiDB-lite"/>
    </source>
</evidence>
<dbReference type="SUPFAM" id="SSF46689">
    <property type="entry name" value="Homeodomain-like"/>
    <property type="match status" value="1"/>
</dbReference>
<dbReference type="OrthoDB" id="2356263at2"/>